<reference evidence="2 3" key="1">
    <citation type="submission" date="2018-03" db="EMBL/GenBank/DDBJ databases">
        <title>Genomic Encyclopedia of Type Strains, Phase III (KMG-III): the genomes of soil and plant-associated and newly described type strains.</title>
        <authorList>
            <person name="Whitman W."/>
        </authorList>
    </citation>
    <scope>NUCLEOTIDE SEQUENCE [LARGE SCALE GENOMIC DNA]</scope>
    <source>
        <strain evidence="2 3">CGMCC 1.12700</strain>
    </source>
</reference>
<evidence type="ECO:0000313" key="3">
    <source>
        <dbReference type="Proteomes" id="UP000240572"/>
    </source>
</evidence>
<evidence type="ECO:0000256" key="1">
    <source>
        <dbReference type="SAM" id="Phobius"/>
    </source>
</evidence>
<gene>
    <name evidence="2" type="ORF">B0I18_1011115</name>
</gene>
<protein>
    <submittedName>
        <fullName evidence="2">Uncharacterized protein</fullName>
    </submittedName>
</protein>
<evidence type="ECO:0000313" key="2">
    <source>
        <dbReference type="EMBL" id="PSK94952.1"/>
    </source>
</evidence>
<keyword evidence="1" id="KW-0812">Transmembrane</keyword>
<sequence>MQQISNRQLYALLQNERLESSLRLHVQWLWDQRRITTAEEQQLAAQYRSLFLPATALKKRYILLALVFPFVVQLFFIQAFISARLLACGNRKKWYPYWRAVCAGYLLYLALLLTLACIYIFP</sequence>
<dbReference type="EMBL" id="PYGD01000001">
    <property type="protein sequence ID" value="PSK94952.1"/>
    <property type="molecule type" value="Genomic_DNA"/>
</dbReference>
<keyword evidence="1" id="KW-0472">Membrane</keyword>
<accession>A0A2P8DCL3</accession>
<proteinExistence type="predicted"/>
<dbReference type="RefSeq" id="WP_106521630.1">
    <property type="nucleotide sequence ID" value="NZ_PYGD01000001.1"/>
</dbReference>
<dbReference type="AlphaFoldDB" id="A0A2P8DCL3"/>
<name>A0A2P8DCL3_9BACT</name>
<dbReference type="Proteomes" id="UP000240572">
    <property type="component" value="Unassembled WGS sequence"/>
</dbReference>
<keyword evidence="3" id="KW-1185">Reference proteome</keyword>
<keyword evidence="1" id="KW-1133">Transmembrane helix</keyword>
<feature type="transmembrane region" description="Helical" evidence="1">
    <location>
        <begin position="61"/>
        <end position="86"/>
    </location>
</feature>
<organism evidence="2 3">
    <name type="scientific">Taibaiella chishuiensis</name>
    <dbReference type="NCBI Taxonomy" id="1434707"/>
    <lineage>
        <taxon>Bacteria</taxon>
        <taxon>Pseudomonadati</taxon>
        <taxon>Bacteroidota</taxon>
        <taxon>Chitinophagia</taxon>
        <taxon>Chitinophagales</taxon>
        <taxon>Chitinophagaceae</taxon>
        <taxon>Taibaiella</taxon>
    </lineage>
</organism>
<feature type="transmembrane region" description="Helical" evidence="1">
    <location>
        <begin position="98"/>
        <end position="121"/>
    </location>
</feature>
<comment type="caution">
    <text evidence="2">The sequence shown here is derived from an EMBL/GenBank/DDBJ whole genome shotgun (WGS) entry which is preliminary data.</text>
</comment>